<organism evidence="1 2">
    <name type="scientific">Linnemannia gamsii</name>
    <dbReference type="NCBI Taxonomy" id="64522"/>
    <lineage>
        <taxon>Eukaryota</taxon>
        <taxon>Fungi</taxon>
        <taxon>Fungi incertae sedis</taxon>
        <taxon>Mucoromycota</taxon>
        <taxon>Mortierellomycotina</taxon>
        <taxon>Mortierellomycetes</taxon>
        <taxon>Mortierellales</taxon>
        <taxon>Mortierellaceae</taxon>
        <taxon>Linnemannia</taxon>
    </lineage>
</organism>
<proteinExistence type="predicted"/>
<evidence type="ECO:0000313" key="2">
    <source>
        <dbReference type="Proteomes" id="UP001194696"/>
    </source>
</evidence>
<sequence length="99" mass="11050">MAYNPAYTTVDESIFYVQGGSNATSGEVYTQFFSLDLSQSWNTSTPLWNEVTTVGPFPGRLKAIGHSISVSKDQKSLSFWDISKPPNFSIGFRRDNSSW</sequence>
<dbReference type="EMBL" id="JAAAIM010002236">
    <property type="protein sequence ID" value="KAG0273492.1"/>
    <property type="molecule type" value="Genomic_DNA"/>
</dbReference>
<keyword evidence="2" id="KW-1185">Reference proteome</keyword>
<reference evidence="1 2" key="1">
    <citation type="journal article" date="2020" name="Fungal Divers.">
        <title>Resolving the Mortierellaceae phylogeny through synthesis of multi-gene phylogenetics and phylogenomics.</title>
        <authorList>
            <person name="Vandepol N."/>
            <person name="Liber J."/>
            <person name="Desiro A."/>
            <person name="Na H."/>
            <person name="Kennedy M."/>
            <person name="Barry K."/>
            <person name="Grigoriev I.V."/>
            <person name="Miller A.N."/>
            <person name="O'Donnell K."/>
            <person name="Stajich J.E."/>
            <person name="Bonito G."/>
        </authorList>
    </citation>
    <scope>NUCLEOTIDE SEQUENCE [LARGE SCALE GENOMIC DNA]</scope>
    <source>
        <strain evidence="1 2">AD045</strain>
    </source>
</reference>
<protein>
    <submittedName>
        <fullName evidence="1">Uncharacterized protein</fullName>
    </submittedName>
</protein>
<name>A0ABQ7JHS0_9FUNG</name>
<accession>A0ABQ7JHS0</accession>
<gene>
    <name evidence="1" type="ORF">BGZ96_004823</name>
</gene>
<comment type="caution">
    <text evidence="1">The sequence shown here is derived from an EMBL/GenBank/DDBJ whole genome shotgun (WGS) entry which is preliminary data.</text>
</comment>
<feature type="non-terminal residue" evidence="1">
    <location>
        <position position="99"/>
    </location>
</feature>
<dbReference type="Proteomes" id="UP001194696">
    <property type="component" value="Unassembled WGS sequence"/>
</dbReference>
<evidence type="ECO:0000313" key="1">
    <source>
        <dbReference type="EMBL" id="KAG0273492.1"/>
    </source>
</evidence>